<evidence type="ECO:0000313" key="5">
    <source>
        <dbReference type="Proteomes" id="UP001583177"/>
    </source>
</evidence>
<dbReference type="InterPro" id="IPR002225">
    <property type="entry name" value="3Beta_OHSteriod_DH/Estase"/>
</dbReference>
<comment type="caution">
    <text evidence="4">The sequence shown here is derived from an EMBL/GenBank/DDBJ whole genome shotgun (WGS) entry which is preliminary data.</text>
</comment>
<dbReference type="Proteomes" id="UP001583177">
    <property type="component" value="Unassembled WGS sequence"/>
</dbReference>
<proteinExistence type="predicted"/>
<keyword evidence="5" id="KW-1185">Reference proteome</keyword>
<evidence type="ECO:0000256" key="1">
    <source>
        <dbReference type="SAM" id="MobiDB-lite"/>
    </source>
</evidence>
<evidence type="ECO:0000259" key="3">
    <source>
        <dbReference type="Pfam" id="PF01073"/>
    </source>
</evidence>
<evidence type="ECO:0000313" key="4">
    <source>
        <dbReference type="EMBL" id="KAL1882901.1"/>
    </source>
</evidence>
<keyword evidence="2" id="KW-0472">Membrane</keyword>
<sequence length="405" mass="44894">MAPKITTPSATPPAPPPSQRLEKVLVTGGCGFLGFHLVGLLLMDPECGTVVVVDRDTSRNVHDSPQAEYATCSITDAAGMAEVLDRVRPEVIFHTASPNSTYGRRGDFYRTNVTGTETLLRLAKERPFVNALVYTSSNSVYATPDHRNIRESDPIWTGRPAPWRGVLEYAWTKGVAHNLVLDANESWRRGGLKTAVVVPANIYGARDSQALSLMFDLFQDLRRPIFQVGKGDNVASFVEAGNCASVHILAAKAMVEGRPGVAGEAFNAADGEDVPLWWHTGVACAAIRGQDVGGAGGVGRAKVRVVPAWVMWIMVWAIWWGLLFFTLGYMEPPPAFSREGYEWCTETHTYDIRKARRVLGYAPMSGREWHETIVREAVEWERERRWRAKKKERGISKRSGKLKSK</sequence>
<feature type="transmembrane region" description="Helical" evidence="2">
    <location>
        <begin position="309"/>
        <end position="330"/>
    </location>
</feature>
<organism evidence="4 5">
    <name type="scientific">Diaporthe australafricana</name>
    <dbReference type="NCBI Taxonomy" id="127596"/>
    <lineage>
        <taxon>Eukaryota</taxon>
        <taxon>Fungi</taxon>
        <taxon>Dikarya</taxon>
        <taxon>Ascomycota</taxon>
        <taxon>Pezizomycotina</taxon>
        <taxon>Sordariomycetes</taxon>
        <taxon>Sordariomycetidae</taxon>
        <taxon>Diaporthales</taxon>
        <taxon>Diaporthaceae</taxon>
        <taxon>Diaporthe</taxon>
    </lineage>
</organism>
<dbReference type="PANTHER" id="PTHR43000">
    <property type="entry name" value="DTDP-D-GLUCOSE 4,6-DEHYDRATASE-RELATED"/>
    <property type="match status" value="1"/>
</dbReference>
<dbReference type="Pfam" id="PF01073">
    <property type="entry name" value="3Beta_HSD"/>
    <property type="match status" value="1"/>
</dbReference>
<dbReference type="EMBL" id="JAWRVE010000003">
    <property type="protein sequence ID" value="KAL1882901.1"/>
    <property type="molecule type" value="Genomic_DNA"/>
</dbReference>
<accession>A0ABR3Y3Q1</accession>
<feature type="region of interest" description="Disordered" evidence="1">
    <location>
        <begin position="385"/>
        <end position="405"/>
    </location>
</feature>
<dbReference type="InterPro" id="IPR036291">
    <property type="entry name" value="NAD(P)-bd_dom_sf"/>
</dbReference>
<protein>
    <recommendedName>
        <fullName evidence="3">3-beta hydroxysteroid dehydrogenase/isomerase domain-containing protein</fullName>
    </recommendedName>
</protein>
<keyword evidence="2" id="KW-1133">Transmembrane helix</keyword>
<name>A0ABR3Y3Q1_9PEZI</name>
<feature type="domain" description="3-beta hydroxysteroid dehydrogenase/isomerase" evidence="3">
    <location>
        <begin position="25"/>
        <end position="271"/>
    </location>
</feature>
<reference evidence="4 5" key="1">
    <citation type="journal article" date="2024" name="IMA Fungus">
        <title>IMA Genome - F19 : A genome assembly and annotation guide to empower mycologists, including annotated draft genome sequences of Ceratocystis pirilliformis, Diaporthe australafricana, Fusarium ophioides, Paecilomyces lecythidis, and Sporothrix stenoceras.</title>
        <authorList>
            <person name="Aylward J."/>
            <person name="Wilson A.M."/>
            <person name="Visagie C.M."/>
            <person name="Spraker J."/>
            <person name="Barnes I."/>
            <person name="Buitendag C."/>
            <person name="Ceriani C."/>
            <person name="Del Mar Angel L."/>
            <person name="du Plessis D."/>
            <person name="Fuchs T."/>
            <person name="Gasser K."/>
            <person name="Kramer D."/>
            <person name="Li W."/>
            <person name="Munsamy K."/>
            <person name="Piso A."/>
            <person name="Price J.L."/>
            <person name="Sonnekus B."/>
            <person name="Thomas C."/>
            <person name="van der Nest A."/>
            <person name="van Dijk A."/>
            <person name="van Heerden A."/>
            <person name="van Vuuren N."/>
            <person name="Yilmaz N."/>
            <person name="Duong T.A."/>
            <person name="van der Merwe N.A."/>
            <person name="Wingfield M.J."/>
            <person name="Wingfield B.D."/>
        </authorList>
    </citation>
    <scope>NUCLEOTIDE SEQUENCE [LARGE SCALE GENOMIC DNA]</scope>
    <source>
        <strain evidence="4 5">CMW 18300</strain>
    </source>
</reference>
<dbReference type="SUPFAM" id="SSF51735">
    <property type="entry name" value="NAD(P)-binding Rossmann-fold domains"/>
    <property type="match status" value="1"/>
</dbReference>
<gene>
    <name evidence="4" type="ORF">Daus18300_000539</name>
</gene>
<evidence type="ECO:0000256" key="2">
    <source>
        <dbReference type="SAM" id="Phobius"/>
    </source>
</evidence>
<dbReference type="Gene3D" id="3.40.50.720">
    <property type="entry name" value="NAD(P)-binding Rossmann-like Domain"/>
    <property type="match status" value="1"/>
</dbReference>
<keyword evidence="2" id="KW-0812">Transmembrane</keyword>